<gene>
    <name evidence="1" type="ORF">FRZ06_11865</name>
</gene>
<proteinExistence type="predicted"/>
<keyword evidence="2" id="KW-1185">Reference proteome</keyword>
<protein>
    <submittedName>
        <fullName evidence="1">DJ-1/PfpI family protein</fullName>
    </submittedName>
</protein>
<organism evidence="1 2">
    <name type="scientific">Anoxybacterium hadale</name>
    <dbReference type="NCBI Taxonomy" id="3408580"/>
    <lineage>
        <taxon>Bacteria</taxon>
        <taxon>Bacillati</taxon>
        <taxon>Bacillota</taxon>
        <taxon>Clostridia</taxon>
        <taxon>Peptostreptococcales</taxon>
        <taxon>Anaerovoracaceae</taxon>
        <taxon>Anoxybacterium</taxon>
    </lineage>
</organism>
<reference evidence="1" key="1">
    <citation type="submission" date="2019-08" db="EMBL/GenBank/DDBJ databases">
        <title>Genome sequence of Clostridiales bacterium MT110.</title>
        <authorList>
            <person name="Cao J."/>
        </authorList>
    </citation>
    <scope>NUCLEOTIDE SEQUENCE</scope>
    <source>
        <strain evidence="1">MT110</strain>
    </source>
</reference>
<dbReference type="EMBL" id="CP042469">
    <property type="protein sequence ID" value="QOX63981.1"/>
    <property type="molecule type" value="Genomic_DNA"/>
</dbReference>
<evidence type="ECO:0000313" key="1">
    <source>
        <dbReference type="EMBL" id="QOX63981.1"/>
    </source>
</evidence>
<evidence type="ECO:0000313" key="2">
    <source>
        <dbReference type="Proteomes" id="UP000594014"/>
    </source>
</evidence>
<dbReference type="Proteomes" id="UP000594014">
    <property type="component" value="Chromosome"/>
</dbReference>
<accession>A0ACD1ACB8</accession>
<name>A0ACD1ACB8_9FIRM</name>
<sequence length="179" mass="19371">MVYVHLADGFEEIEALAVVDILRRAEIPVKMVSISKEHSVRGAHDIYVAADLLFEEADYDLCEMIILPGGMPGTKNLAAHEGLASNLKNFAEKGKWLAAICAAPSVLGGLSLLEGKRATSFPGFEEQLLGADYTEDRVVRDGNFLTSRGPGTAIEFGLAIVALLKNEETAQRLRKAMIV</sequence>